<organism evidence="1">
    <name type="scientific">marine metagenome</name>
    <dbReference type="NCBI Taxonomy" id="408172"/>
    <lineage>
        <taxon>unclassified sequences</taxon>
        <taxon>metagenomes</taxon>
        <taxon>ecological metagenomes</taxon>
    </lineage>
</organism>
<evidence type="ECO:0000313" key="1">
    <source>
        <dbReference type="EMBL" id="SVE61090.1"/>
    </source>
</evidence>
<feature type="non-terminal residue" evidence="1">
    <location>
        <position position="229"/>
    </location>
</feature>
<evidence type="ECO:0008006" key="2">
    <source>
        <dbReference type="Google" id="ProtNLM"/>
    </source>
</evidence>
<name>A0A383EXS2_9ZZZZ</name>
<gene>
    <name evidence="1" type="ORF">METZ01_LOCUS513944</name>
</gene>
<dbReference type="EMBL" id="UINC01229397">
    <property type="protein sequence ID" value="SVE61090.1"/>
    <property type="molecule type" value="Genomic_DNA"/>
</dbReference>
<protein>
    <recommendedName>
        <fullName evidence="2">Cadherin domain-containing protein</fullName>
    </recommendedName>
</protein>
<reference evidence="1" key="1">
    <citation type="submission" date="2018-05" db="EMBL/GenBank/DDBJ databases">
        <authorList>
            <person name="Lanie J.A."/>
            <person name="Ng W.-L."/>
            <person name="Kazmierczak K.M."/>
            <person name="Andrzejewski T.M."/>
            <person name="Davidsen T.M."/>
            <person name="Wayne K.J."/>
            <person name="Tettelin H."/>
            <person name="Glass J.I."/>
            <person name="Rusch D."/>
            <person name="Podicherti R."/>
            <person name="Tsui H.-C.T."/>
            <person name="Winkler M.E."/>
        </authorList>
    </citation>
    <scope>NUCLEOTIDE SEQUENCE</scope>
</reference>
<feature type="non-terminal residue" evidence="1">
    <location>
        <position position="1"/>
    </location>
</feature>
<proteinExistence type="predicted"/>
<sequence>DYETKTSYSVTATVSDGSITSSQALTITVINTTNEQAPSSPQGGAGYVFENTTTAEVFVVSSSDNDGGNLTFTKSGPDAASFNMSDPVYVGRASNANMSDYRVHFTFASVPDYENPQDANGDNTYEVTVTVSDGTFTRSSSLTYPVWDAYTPDPPSETDEAPSITEITSVSIHETVDGIRMVDLNNSGNSPYDEAVIVVIAEDANKDSLTFSLSGTDASSLSINSSGFI</sequence>
<dbReference type="AlphaFoldDB" id="A0A383EXS2"/>
<dbReference type="Gene3D" id="2.60.40.60">
    <property type="entry name" value="Cadherins"/>
    <property type="match status" value="1"/>
</dbReference>
<accession>A0A383EXS2</accession>